<protein>
    <submittedName>
        <fullName evidence="1">Uncharacterized protein</fullName>
    </submittedName>
</protein>
<keyword evidence="2" id="KW-1185">Reference proteome</keyword>
<dbReference type="AlphaFoldDB" id="A0A8R2NTQ8"/>
<accession>A0A8R2NTQ8</accession>
<organism evidence="1 2">
    <name type="scientific">Acyrthosiphon pisum</name>
    <name type="common">Pea aphid</name>
    <dbReference type="NCBI Taxonomy" id="7029"/>
    <lineage>
        <taxon>Eukaryota</taxon>
        <taxon>Metazoa</taxon>
        <taxon>Ecdysozoa</taxon>
        <taxon>Arthropoda</taxon>
        <taxon>Hexapoda</taxon>
        <taxon>Insecta</taxon>
        <taxon>Pterygota</taxon>
        <taxon>Neoptera</taxon>
        <taxon>Paraneoptera</taxon>
        <taxon>Hemiptera</taxon>
        <taxon>Sternorrhyncha</taxon>
        <taxon>Aphidomorpha</taxon>
        <taxon>Aphidoidea</taxon>
        <taxon>Aphididae</taxon>
        <taxon>Macrosiphini</taxon>
        <taxon>Acyrthosiphon</taxon>
    </lineage>
</organism>
<evidence type="ECO:0000313" key="1">
    <source>
        <dbReference type="EnsemblMetazoa" id="XP_029347998.1"/>
    </source>
</evidence>
<dbReference type="GeneID" id="100573415"/>
<reference evidence="1" key="2">
    <citation type="submission" date="2022-06" db="UniProtKB">
        <authorList>
            <consortium name="EnsemblMetazoa"/>
        </authorList>
    </citation>
    <scope>IDENTIFICATION</scope>
</reference>
<dbReference type="EnsemblMetazoa" id="XM_029492138.1">
    <property type="protein sequence ID" value="XP_029347998.1"/>
    <property type="gene ID" value="LOC100573415"/>
</dbReference>
<reference evidence="2" key="1">
    <citation type="submission" date="2010-06" db="EMBL/GenBank/DDBJ databases">
        <authorList>
            <person name="Jiang H."/>
            <person name="Abraham K."/>
            <person name="Ali S."/>
            <person name="Alsbrooks S.L."/>
            <person name="Anim B.N."/>
            <person name="Anosike U.S."/>
            <person name="Attaway T."/>
            <person name="Bandaranaike D.P."/>
            <person name="Battles P.K."/>
            <person name="Bell S.N."/>
            <person name="Bell A.V."/>
            <person name="Beltran B."/>
            <person name="Bickham C."/>
            <person name="Bustamante Y."/>
            <person name="Caleb T."/>
            <person name="Canada A."/>
            <person name="Cardenas V."/>
            <person name="Carter K."/>
            <person name="Chacko J."/>
            <person name="Chandrabose M.N."/>
            <person name="Chavez D."/>
            <person name="Chavez A."/>
            <person name="Chen L."/>
            <person name="Chu H.-S."/>
            <person name="Claassen K.J."/>
            <person name="Cockrell R."/>
            <person name="Collins M."/>
            <person name="Cooper J.A."/>
            <person name="Cree A."/>
            <person name="Curry S.M."/>
            <person name="Da Y."/>
            <person name="Dao M.D."/>
            <person name="Das B."/>
            <person name="Davila M.-L."/>
            <person name="Davy-Carroll L."/>
            <person name="Denson S."/>
            <person name="Dinh H."/>
            <person name="Ebong V.E."/>
            <person name="Edwards J.R."/>
            <person name="Egan A."/>
            <person name="El-Daye J."/>
            <person name="Escobedo L."/>
            <person name="Fernandez S."/>
            <person name="Fernando P.R."/>
            <person name="Flagg N."/>
            <person name="Forbes L.D."/>
            <person name="Fowler R.G."/>
            <person name="Fu Q."/>
            <person name="Gabisi R.A."/>
            <person name="Ganer J."/>
            <person name="Garbino Pronczuk A."/>
            <person name="Garcia R.M."/>
            <person name="Garner T."/>
            <person name="Garrett T.E."/>
            <person name="Gonzalez D.A."/>
            <person name="Hamid H."/>
            <person name="Hawkins E.S."/>
            <person name="Hirani K."/>
            <person name="Hogues M.E."/>
            <person name="Hollins B."/>
            <person name="Hsiao C.-H."/>
            <person name="Jabil R."/>
            <person name="James M.L."/>
            <person name="Jhangiani S.N."/>
            <person name="Johnson B."/>
            <person name="Johnson Q."/>
            <person name="Joshi V."/>
            <person name="Kalu J.B."/>
            <person name="Kam C."/>
            <person name="Kashfia A."/>
            <person name="Keebler J."/>
            <person name="Kisamo H."/>
            <person name="Kovar C.L."/>
            <person name="Lago L.A."/>
            <person name="Lai C.-Y."/>
            <person name="Laidlaw J."/>
            <person name="Lara F."/>
            <person name="Le T.-K."/>
            <person name="Lee S.L."/>
            <person name="Legall F.H."/>
            <person name="Lemon S.J."/>
            <person name="Lewis L.R."/>
            <person name="Li B."/>
            <person name="Liu Y."/>
            <person name="Liu Y.-S."/>
            <person name="Lopez J."/>
            <person name="Lozado R.J."/>
            <person name="Lu J."/>
            <person name="Madu R.C."/>
            <person name="Maheshwari M."/>
            <person name="Maheshwari R."/>
            <person name="Malloy K."/>
            <person name="Martinez E."/>
            <person name="Mathew T."/>
            <person name="Mercado I.C."/>
            <person name="Mercado C."/>
            <person name="Meyer B."/>
            <person name="Montgomery K."/>
            <person name="Morgan M.B."/>
            <person name="Munidasa M."/>
            <person name="Nazareth L.V."/>
            <person name="Nelson J."/>
            <person name="Ng B.M."/>
            <person name="Nguyen N.B."/>
            <person name="Nguyen P.Q."/>
            <person name="Nguyen T."/>
            <person name="Obregon M."/>
            <person name="Okwuonu G.O."/>
            <person name="Onwere C.G."/>
            <person name="Orozco G."/>
            <person name="Parra A."/>
            <person name="Patel S."/>
            <person name="Patil S."/>
            <person name="Perez A."/>
            <person name="Perez Y."/>
            <person name="Pham C."/>
            <person name="Primus E.L."/>
            <person name="Pu L.-L."/>
            <person name="Puazo M."/>
            <person name="Qin X."/>
            <person name="Quiroz J.B."/>
            <person name="Reese J."/>
            <person name="Richards S."/>
            <person name="Rives C.M."/>
            <person name="Robberts R."/>
            <person name="Ruiz S.J."/>
            <person name="Ruiz M.J."/>
            <person name="Santibanez J."/>
            <person name="Schneider B.W."/>
            <person name="Sisson I."/>
            <person name="Smith M."/>
            <person name="Sodergren E."/>
            <person name="Song X.-Z."/>
            <person name="Song B.B."/>
            <person name="Summersgill H."/>
            <person name="Thelus R."/>
            <person name="Thornton R.D."/>
            <person name="Trejos Z.Y."/>
            <person name="Usmani K."/>
            <person name="Vattathil S."/>
            <person name="Villasana D."/>
            <person name="Walker D.L."/>
            <person name="Wang S."/>
            <person name="Wang K."/>
            <person name="White C.S."/>
            <person name="Williams A.C."/>
            <person name="Williamson J."/>
            <person name="Wilson K."/>
            <person name="Woghiren I.O."/>
            <person name="Woodworth J.R."/>
            <person name="Worley K.C."/>
            <person name="Wright R.A."/>
            <person name="Wu W."/>
            <person name="Young L."/>
            <person name="Zhang L."/>
            <person name="Zhang J."/>
            <person name="Zhu Y."/>
            <person name="Muzny D.M."/>
            <person name="Weinstock G."/>
            <person name="Gibbs R.A."/>
        </authorList>
    </citation>
    <scope>NUCLEOTIDE SEQUENCE [LARGE SCALE GENOMIC DNA]</scope>
    <source>
        <strain evidence="2">LSR1</strain>
    </source>
</reference>
<evidence type="ECO:0000313" key="2">
    <source>
        <dbReference type="Proteomes" id="UP000007819"/>
    </source>
</evidence>
<name>A0A8R2NTQ8_ACYPI</name>
<proteinExistence type="predicted"/>
<dbReference type="KEGG" id="api:100573415"/>
<dbReference type="Proteomes" id="UP000007819">
    <property type="component" value="Chromosome X"/>
</dbReference>
<dbReference type="OrthoDB" id="10406026at2759"/>
<sequence>MVGRERAVPPSNIIDAVLTFKERVVLKNGKNEMYIVAATNRVWTDIRFYIGDRMCSNAIHTFVQKGRHGIMEKLGFPLKFKQSCEIVHTPILPDDEESPDDYSSDNEDDALPCKKCEFTVSSEEWDQIQPQEKVFKLIDKSHPMQSTRSYYFCLKVHGHQYLLMTFGHTFNCLVVYLSEDVKFIPVDRYTYMSWDVALFVTPDLMAQFLINPLEVLILMHSTFRGDFQEAHKSTKKRRMIGPAMEKAILHQFVSRDCQVKLIEKEKQYVS</sequence>
<dbReference type="RefSeq" id="XP_029347998.1">
    <property type="nucleotide sequence ID" value="XM_029492138.1"/>
</dbReference>